<dbReference type="PANTHER" id="PTHR30329">
    <property type="entry name" value="STATOR ELEMENT OF FLAGELLAR MOTOR COMPLEX"/>
    <property type="match status" value="1"/>
</dbReference>
<dbReference type="NCBIfam" id="NF006543">
    <property type="entry name" value="PRK09039.1-2"/>
    <property type="match status" value="1"/>
</dbReference>
<keyword evidence="3" id="KW-0812">Transmembrane</keyword>
<dbReference type="SUPFAM" id="SSF103088">
    <property type="entry name" value="OmpA-like"/>
    <property type="match status" value="1"/>
</dbReference>
<accession>A0ABX1F0I5</accession>
<gene>
    <name evidence="5" type="ORF">HB662_13730</name>
</gene>
<evidence type="ECO:0000313" key="5">
    <source>
        <dbReference type="EMBL" id="NKE45846.1"/>
    </source>
</evidence>
<name>A0ABX1F0I5_9PROT</name>
<keyword evidence="3" id="KW-1133">Transmembrane helix</keyword>
<keyword evidence="2" id="KW-0175">Coiled coil</keyword>
<feature type="coiled-coil region" evidence="2">
    <location>
        <begin position="235"/>
        <end position="588"/>
    </location>
</feature>
<dbReference type="RefSeq" id="WP_168050382.1">
    <property type="nucleotide sequence ID" value="NZ_JAATJR010000004.1"/>
</dbReference>
<dbReference type="InterPro" id="IPR050330">
    <property type="entry name" value="Bact_OuterMem_StrucFunc"/>
</dbReference>
<organism evidence="5 6">
    <name type="scientific">Falsiroseomonas frigidaquae</name>
    <dbReference type="NCBI Taxonomy" id="487318"/>
    <lineage>
        <taxon>Bacteria</taxon>
        <taxon>Pseudomonadati</taxon>
        <taxon>Pseudomonadota</taxon>
        <taxon>Alphaproteobacteria</taxon>
        <taxon>Acetobacterales</taxon>
        <taxon>Roseomonadaceae</taxon>
        <taxon>Falsiroseomonas</taxon>
    </lineage>
</organism>
<dbReference type="PROSITE" id="PS51123">
    <property type="entry name" value="OMPA_2"/>
    <property type="match status" value="1"/>
</dbReference>
<dbReference type="Gene3D" id="3.30.1330.60">
    <property type="entry name" value="OmpA-like domain"/>
    <property type="match status" value="1"/>
</dbReference>
<proteinExistence type="predicted"/>
<evidence type="ECO:0000256" key="2">
    <source>
        <dbReference type="SAM" id="Coils"/>
    </source>
</evidence>
<dbReference type="CDD" id="cd07185">
    <property type="entry name" value="OmpA_C-like"/>
    <property type="match status" value="1"/>
</dbReference>
<keyword evidence="1 3" id="KW-0472">Membrane</keyword>
<sequence length="990" mass="106223">MALGGRRRRGGGGLDAWPGYVDALSTLLMVIIFVLLVFVLGQGFLSVALSSRDRALDRLNRQVGELSELLSLERGQAEELRLSLDRLTDDLRAAIVARDTALEGLSALREERDRLVGERDAARGERSRLSARLADLEVSARDGTARIAELEGRLAEAQARVEAAGGDTARTVRTLTDAQRLLAAERAALEAVRRDLATSRGEVQALGRDLTAERDTLAATERSLQETRAARDATAQELATRRQEAEALARDLAAARGTLEQARAQAQALSRDLAGERAARGATERELAEARALSAEQLEARRQEAEALARDLATARTALDVARRDLAELGEARAATERELAEVRALTTQQIEARRQEAEALARELAAARQTLQAAQAQAAALTRDLASERTARATTAEELAARQREAAALAAELAQARQSLEAARRDVAALREEAARLDQTVTADRATIEARLSDIARLSSQIRGLEALRDQLERQAEQALARAEDESRQRATAEAARQEALELLGQATARATQAEQGRAAAAQLAAEAGRRAAEEERRRAAAEAQAGEYGRLSESARVQVAVLTRQLEALRRELSRVATALDAAEDSGRDKDAQIVALGQRLNVALAARVEELQRYRSDFFGRLRQVLGDRPEVRIVGDRFVFQSEVLFPVGSADLSPAGQQQIRDIGGVLLDLARQFPSDLGWILRVDGHADRSPIRAGGRFASNWELSAARAIAVARLLIDAGLPSNRVAAVAFGDTQPLDDSDAPDALARNRRIELRLEPAPTGAAPARPAGELRRILGEVTEAQACARLAVVETGGAPRITGLARRGTEASLRSALQARGAPPAAMEVRGFSGPYCEVIEALRQVPPASGPAALRLDLVGRGPLVQGTPLRLDLAAPSWGGQVELYYLSASGNAYRLQQLPPQAPGARIRLGEPRPGWPGWVADAPFGMDVVVAIASDGPLFATPRPESEALPDFAAALGSAVEAARREGRRVAVQMLAVETVAR</sequence>
<dbReference type="Pfam" id="PF00691">
    <property type="entry name" value="OmpA"/>
    <property type="match status" value="1"/>
</dbReference>
<protein>
    <submittedName>
        <fullName evidence="5">Peptidoglycan -binding protein</fullName>
    </submittedName>
</protein>
<dbReference type="PANTHER" id="PTHR30329:SF21">
    <property type="entry name" value="LIPOPROTEIN YIAD-RELATED"/>
    <property type="match status" value="1"/>
</dbReference>
<reference evidence="5 6" key="1">
    <citation type="submission" date="2020-03" db="EMBL/GenBank/DDBJ databases">
        <title>Roseomonas selenitidurans sp. nov. isolated from soil.</title>
        <authorList>
            <person name="Liu H."/>
        </authorList>
    </citation>
    <scope>NUCLEOTIDE SEQUENCE [LARGE SCALE GENOMIC DNA]</scope>
    <source>
        <strain evidence="5 6">JCM 15073</strain>
    </source>
</reference>
<dbReference type="EMBL" id="JAAVTX010000004">
    <property type="protein sequence ID" value="NKE45846.1"/>
    <property type="molecule type" value="Genomic_DNA"/>
</dbReference>
<keyword evidence="6" id="KW-1185">Reference proteome</keyword>
<feature type="domain" description="OmpA-like" evidence="4">
    <location>
        <begin position="638"/>
        <end position="766"/>
    </location>
</feature>
<evidence type="ECO:0000256" key="3">
    <source>
        <dbReference type="SAM" id="Phobius"/>
    </source>
</evidence>
<evidence type="ECO:0000259" key="4">
    <source>
        <dbReference type="PROSITE" id="PS51123"/>
    </source>
</evidence>
<dbReference type="Proteomes" id="UP000765160">
    <property type="component" value="Unassembled WGS sequence"/>
</dbReference>
<evidence type="ECO:0000256" key="1">
    <source>
        <dbReference type="PROSITE-ProRule" id="PRU00473"/>
    </source>
</evidence>
<dbReference type="InterPro" id="IPR036737">
    <property type="entry name" value="OmpA-like_sf"/>
</dbReference>
<comment type="caution">
    <text evidence="5">The sequence shown here is derived from an EMBL/GenBank/DDBJ whole genome shotgun (WGS) entry which is preliminary data.</text>
</comment>
<dbReference type="InterPro" id="IPR006665">
    <property type="entry name" value="OmpA-like"/>
</dbReference>
<feature type="coiled-coil region" evidence="2">
    <location>
        <begin position="105"/>
        <end position="195"/>
    </location>
</feature>
<evidence type="ECO:0000313" key="6">
    <source>
        <dbReference type="Proteomes" id="UP000765160"/>
    </source>
</evidence>
<dbReference type="Gene3D" id="1.10.287.1490">
    <property type="match status" value="1"/>
</dbReference>
<feature type="transmembrane region" description="Helical" evidence="3">
    <location>
        <begin position="21"/>
        <end position="45"/>
    </location>
</feature>